<keyword evidence="4 5" id="KW-0472">Membrane</keyword>
<dbReference type="EMBL" id="CAJPDS010000080">
    <property type="protein sequence ID" value="CAF9935141.1"/>
    <property type="molecule type" value="Genomic_DNA"/>
</dbReference>
<evidence type="ECO:0000256" key="4">
    <source>
        <dbReference type="ARBA" id="ARBA00023136"/>
    </source>
</evidence>
<evidence type="ECO:0000259" key="6">
    <source>
        <dbReference type="Pfam" id="PF02656"/>
    </source>
</evidence>
<sequence length="217" mass="23266">MTVHEDGHATGAGISIKLTDVAHQSAARRDVSANATGLIPEPYTQSPAQVHLRPALFDRQSPPTAQTRDLNTDVQTHPRPPIGLLHIVQAWWSHNIALSLDHLPEGSTTNSDPRDYLALERTHLAYMRTAVVLVSFGVVLVQLFILKGVNRVTGVCLGAICCGAGFLVILTGCMRYFVQQKALERGKATAGGWDTCVVGALVFAIVAAVLVVVIAED</sequence>
<dbReference type="InterPro" id="IPR003807">
    <property type="entry name" value="DUF202"/>
</dbReference>
<gene>
    <name evidence="7" type="ORF">HETSPECPRED_009672</name>
</gene>
<name>A0A8H3FZG5_9LECA</name>
<dbReference type="Pfam" id="PF02656">
    <property type="entry name" value="DUF202"/>
    <property type="match status" value="1"/>
</dbReference>
<reference evidence="7" key="1">
    <citation type="submission" date="2021-03" db="EMBL/GenBank/DDBJ databases">
        <authorList>
            <person name="Tagirdzhanova G."/>
        </authorList>
    </citation>
    <scope>NUCLEOTIDE SEQUENCE</scope>
</reference>
<evidence type="ECO:0000256" key="5">
    <source>
        <dbReference type="SAM" id="Phobius"/>
    </source>
</evidence>
<evidence type="ECO:0000313" key="8">
    <source>
        <dbReference type="Proteomes" id="UP000664521"/>
    </source>
</evidence>
<dbReference type="GO" id="GO:0012505">
    <property type="term" value="C:endomembrane system"/>
    <property type="evidence" value="ECO:0007669"/>
    <property type="project" value="UniProtKB-SubCell"/>
</dbReference>
<dbReference type="OrthoDB" id="199599at2759"/>
<keyword evidence="2 5" id="KW-0812">Transmembrane</keyword>
<feature type="transmembrane region" description="Helical" evidence="5">
    <location>
        <begin position="190"/>
        <end position="215"/>
    </location>
</feature>
<proteinExistence type="predicted"/>
<evidence type="ECO:0000256" key="1">
    <source>
        <dbReference type="ARBA" id="ARBA00004127"/>
    </source>
</evidence>
<comment type="subcellular location">
    <subcellularLocation>
        <location evidence="1">Endomembrane system</location>
        <topology evidence="1">Multi-pass membrane protein</topology>
    </subcellularLocation>
</comment>
<keyword evidence="8" id="KW-1185">Reference proteome</keyword>
<dbReference type="Proteomes" id="UP000664521">
    <property type="component" value="Unassembled WGS sequence"/>
</dbReference>
<dbReference type="PANTHER" id="PTHR34187">
    <property type="entry name" value="FGR18P"/>
    <property type="match status" value="1"/>
</dbReference>
<feature type="transmembrane region" description="Helical" evidence="5">
    <location>
        <begin position="124"/>
        <end position="146"/>
    </location>
</feature>
<accession>A0A8H3FZG5</accession>
<dbReference type="AlphaFoldDB" id="A0A8H3FZG5"/>
<comment type="caution">
    <text evidence="7">The sequence shown here is derived from an EMBL/GenBank/DDBJ whole genome shotgun (WGS) entry which is preliminary data.</text>
</comment>
<dbReference type="PANTHER" id="PTHR34187:SF1">
    <property type="entry name" value="DUF202 DOMAIN-CONTAINING PROTEIN"/>
    <property type="match status" value="1"/>
</dbReference>
<evidence type="ECO:0000256" key="3">
    <source>
        <dbReference type="ARBA" id="ARBA00022989"/>
    </source>
</evidence>
<evidence type="ECO:0000256" key="2">
    <source>
        <dbReference type="ARBA" id="ARBA00022692"/>
    </source>
</evidence>
<protein>
    <recommendedName>
        <fullName evidence="6">DUF202 domain-containing protein</fullName>
    </recommendedName>
</protein>
<keyword evidence="3 5" id="KW-1133">Transmembrane helix</keyword>
<evidence type="ECO:0000313" key="7">
    <source>
        <dbReference type="EMBL" id="CAF9935141.1"/>
    </source>
</evidence>
<feature type="domain" description="DUF202" evidence="6">
    <location>
        <begin position="114"/>
        <end position="182"/>
    </location>
</feature>
<organism evidence="7 8">
    <name type="scientific">Heterodermia speciosa</name>
    <dbReference type="NCBI Taxonomy" id="116794"/>
    <lineage>
        <taxon>Eukaryota</taxon>
        <taxon>Fungi</taxon>
        <taxon>Dikarya</taxon>
        <taxon>Ascomycota</taxon>
        <taxon>Pezizomycotina</taxon>
        <taxon>Lecanoromycetes</taxon>
        <taxon>OSLEUM clade</taxon>
        <taxon>Lecanoromycetidae</taxon>
        <taxon>Caliciales</taxon>
        <taxon>Physciaceae</taxon>
        <taxon>Heterodermia</taxon>
    </lineage>
</organism>
<dbReference type="InterPro" id="IPR052053">
    <property type="entry name" value="IM_YidH-like"/>
</dbReference>
<feature type="transmembrane region" description="Helical" evidence="5">
    <location>
        <begin position="152"/>
        <end position="178"/>
    </location>
</feature>